<comment type="similarity">
    <text evidence="2">Belongs to the TrbL/VirB6 family.</text>
</comment>
<feature type="transmembrane region" description="Helical" evidence="6">
    <location>
        <begin position="166"/>
        <end position="183"/>
    </location>
</feature>
<sequence length="289" mass="30750">MNNTFTTLATTFDAQILAAMDAVLTAGISEARVQIVAAISLLILIVGGLAMVGRMDVGTAALTGVRAVCVSALLQTTTYNYYVRDFFFTDLPNHLAAAVGGPRVTLSSAAQFDQLTAATLNAMSYVLGVATGWSDIGERMIAYAIAGLTILALFFIFALWLLTRLMLALIILLGPFLIILFLFRATRRFVEQWIGMLIGAVALQLAASIVLRILLLVITDQMRVMQRVAQSGGEVPILISNQAVVLGVCAFAAFIMFVLPSLVAIGSGAAGAAAAETVSRINRQFRGQQ</sequence>
<evidence type="ECO:0000256" key="3">
    <source>
        <dbReference type="ARBA" id="ARBA00022692"/>
    </source>
</evidence>
<comment type="subcellular location">
    <subcellularLocation>
        <location evidence="1">Membrane</location>
        <topology evidence="1">Multi-pass membrane protein</topology>
    </subcellularLocation>
</comment>
<protein>
    <submittedName>
        <fullName evidence="7">Channel protein VirB6</fullName>
    </submittedName>
</protein>
<proteinExistence type="inferred from homology"/>
<evidence type="ECO:0000256" key="6">
    <source>
        <dbReference type="SAM" id="Phobius"/>
    </source>
</evidence>
<evidence type="ECO:0000256" key="4">
    <source>
        <dbReference type="ARBA" id="ARBA00022989"/>
    </source>
</evidence>
<evidence type="ECO:0000256" key="2">
    <source>
        <dbReference type="ARBA" id="ARBA00007802"/>
    </source>
</evidence>
<feature type="transmembrane region" description="Helical" evidence="6">
    <location>
        <begin position="140"/>
        <end position="160"/>
    </location>
</feature>
<reference evidence="7" key="1">
    <citation type="submission" date="2017-12" db="EMBL/GenBank/DDBJ databases">
        <authorList>
            <person name="Martens C."/>
            <person name="Dahlstrom E."/>
            <person name="Barbian K."/>
            <person name="Sykora L."/>
            <person name="Ricklefs S."/>
            <person name="Bruno D."/>
            <person name="Anzick I."/>
            <person name="Myles I."/>
            <person name="Datta S.K."/>
        </authorList>
    </citation>
    <scope>NUCLEOTIDE SEQUENCE</scope>
    <source>
        <strain evidence="7">AD2</strain>
    </source>
</reference>
<feature type="transmembrane region" description="Helical" evidence="6">
    <location>
        <begin position="238"/>
        <end position="259"/>
    </location>
</feature>
<keyword evidence="4 6" id="KW-1133">Transmembrane helix</keyword>
<dbReference type="AlphaFoldDB" id="A0A4Y1N0D1"/>
<evidence type="ECO:0000256" key="5">
    <source>
        <dbReference type="ARBA" id="ARBA00023136"/>
    </source>
</evidence>
<accession>A0A4Y1N0D1</accession>
<dbReference type="GO" id="GO:0030255">
    <property type="term" value="P:protein secretion by the type IV secretion system"/>
    <property type="evidence" value="ECO:0007669"/>
    <property type="project" value="InterPro"/>
</dbReference>
<keyword evidence="3 6" id="KW-0812">Transmembrane</keyword>
<organism evidence="7">
    <name type="scientific">Roseomonas mucosa</name>
    <dbReference type="NCBI Taxonomy" id="207340"/>
    <lineage>
        <taxon>Bacteria</taxon>
        <taxon>Pseudomonadati</taxon>
        <taxon>Pseudomonadota</taxon>
        <taxon>Alphaproteobacteria</taxon>
        <taxon>Acetobacterales</taxon>
        <taxon>Roseomonadaceae</taxon>
        <taxon>Roseomonas</taxon>
    </lineage>
</organism>
<feature type="transmembrane region" description="Helical" evidence="6">
    <location>
        <begin position="34"/>
        <end position="52"/>
    </location>
</feature>
<evidence type="ECO:0000256" key="1">
    <source>
        <dbReference type="ARBA" id="ARBA00004141"/>
    </source>
</evidence>
<name>A0A4Y1N0D1_9PROT</name>
<dbReference type="InterPro" id="IPR007688">
    <property type="entry name" value="Conjugal_tfr_TrbL/VirB6"/>
</dbReference>
<feature type="transmembrane region" description="Helical" evidence="6">
    <location>
        <begin position="195"/>
        <end position="218"/>
    </location>
</feature>
<dbReference type="GO" id="GO:0016020">
    <property type="term" value="C:membrane"/>
    <property type="evidence" value="ECO:0007669"/>
    <property type="project" value="UniProtKB-SubCell"/>
</dbReference>
<dbReference type="Pfam" id="PF04610">
    <property type="entry name" value="TrbL"/>
    <property type="match status" value="1"/>
</dbReference>
<dbReference type="EMBL" id="CP025189">
    <property type="protein sequence ID" value="AWV23309.1"/>
    <property type="molecule type" value="Genomic_DNA"/>
</dbReference>
<dbReference type="RefSeq" id="WP_397540499.1">
    <property type="nucleotide sequence ID" value="NZ_CP025189.1"/>
</dbReference>
<evidence type="ECO:0000313" key="7">
    <source>
        <dbReference type="EMBL" id="AWV23309.1"/>
    </source>
</evidence>
<gene>
    <name evidence="7" type="ORF">RADP37_05380</name>
</gene>
<keyword evidence="5 6" id="KW-0472">Membrane</keyword>